<keyword evidence="2 7" id="KW-0813">Transport</keyword>
<dbReference type="Pfam" id="PF00528">
    <property type="entry name" value="BPD_transp_1"/>
    <property type="match status" value="1"/>
</dbReference>
<feature type="transmembrane region" description="Helical" evidence="7">
    <location>
        <begin position="156"/>
        <end position="178"/>
    </location>
</feature>
<comment type="similarity">
    <text evidence="7">Belongs to the binding-protein-dependent transport system permease family.</text>
</comment>
<keyword evidence="3" id="KW-1003">Cell membrane</keyword>
<keyword evidence="11" id="KW-1185">Reference proteome</keyword>
<dbReference type="CDD" id="cd06261">
    <property type="entry name" value="TM_PBP2"/>
    <property type="match status" value="1"/>
</dbReference>
<name>A0A7X5C0Y3_9BACL</name>
<keyword evidence="4 7" id="KW-0812">Transmembrane</keyword>
<comment type="caution">
    <text evidence="10">The sequence shown here is derived from an EMBL/GenBank/DDBJ whole genome shotgun (WGS) entry which is preliminary data.</text>
</comment>
<evidence type="ECO:0000256" key="4">
    <source>
        <dbReference type="ARBA" id="ARBA00022692"/>
    </source>
</evidence>
<reference evidence="10 11" key="1">
    <citation type="submission" date="2020-01" db="EMBL/GenBank/DDBJ databases">
        <title>Paenibacillus soybeanensis sp. nov. isolated from the nodules of soybean (Glycine max(L.) Merr).</title>
        <authorList>
            <person name="Wang H."/>
        </authorList>
    </citation>
    <scope>NUCLEOTIDE SEQUENCE [LARGE SCALE GENOMIC DNA]</scope>
    <source>
        <strain evidence="10 11">DSM 23054</strain>
    </source>
</reference>
<dbReference type="GO" id="GO:0005886">
    <property type="term" value="C:plasma membrane"/>
    <property type="evidence" value="ECO:0007669"/>
    <property type="project" value="UniProtKB-SubCell"/>
</dbReference>
<feature type="transmembrane region" description="Helical" evidence="7">
    <location>
        <begin position="244"/>
        <end position="261"/>
    </location>
</feature>
<dbReference type="InterPro" id="IPR000515">
    <property type="entry name" value="MetI-like"/>
</dbReference>
<dbReference type="OrthoDB" id="9771544at2"/>
<feature type="transmembrane region" description="Helical" evidence="7">
    <location>
        <begin position="190"/>
        <end position="211"/>
    </location>
</feature>
<evidence type="ECO:0000313" key="10">
    <source>
        <dbReference type="EMBL" id="NBC72076.1"/>
    </source>
</evidence>
<protein>
    <submittedName>
        <fullName evidence="10">ABC transporter permease subunit</fullName>
    </submittedName>
</protein>
<dbReference type="GO" id="GO:0055085">
    <property type="term" value="P:transmembrane transport"/>
    <property type="evidence" value="ECO:0007669"/>
    <property type="project" value="InterPro"/>
</dbReference>
<organism evidence="10 11">
    <name type="scientific">Paenibacillus sacheonensis</name>
    <dbReference type="NCBI Taxonomy" id="742054"/>
    <lineage>
        <taxon>Bacteria</taxon>
        <taxon>Bacillati</taxon>
        <taxon>Bacillota</taxon>
        <taxon>Bacilli</taxon>
        <taxon>Bacillales</taxon>
        <taxon>Paenibacillaceae</taxon>
        <taxon>Paenibacillus</taxon>
    </lineage>
</organism>
<keyword evidence="6 7" id="KW-0472">Membrane</keyword>
<evidence type="ECO:0000313" key="11">
    <source>
        <dbReference type="Proteomes" id="UP000558113"/>
    </source>
</evidence>
<evidence type="ECO:0000259" key="9">
    <source>
        <dbReference type="PROSITE" id="PS50928"/>
    </source>
</evidence>
<evidence type="ECO:0000256" key="8">
    <source>
        <dbReference type="SAM" id="MobiDB-lite"/>
    </source>
</evidence>
<dbReference type="RefSeq" id="WP_161702692.1">
    <property type="nucleotide sequence ID" value="NZ_JAAAMU010000016.1"/>
</dbReference>
<comment type="subcellular location">
    <subcellularLocation>
        <location evidence="1 7">Cell membrane</location>
        <topology evidence="1 7">Multi-pass membrane protein</topology>
    </subcellularLocation>
</comment>
<keyword evidence="5 7" id="KW-1133">Transmembrane helix</keyword>
<dbReference type="Proteomes" id="UP000558113">
    <property type="component" value="Unassembled WGS sequence"/>
</dbReference>
<dbReference type="EMBL" id="JAAAMU010000016">
    <property type="protein sequence ID" value="NBC72076.1"/>
    <property type="molecule type" value="Genomic_DNA"/>
</dbReference>
<dbReference type="PROSITE" id="PS50928">
    <property type="entry name" value="ABC_TM1"/>
    <property type="match status" value="1"/>
</dbReference>
<evidence type="ECO:0000256" key="6">
    <source>
        <dbReference type="ARBA" id="ARBA00023136"/>
    </source>
</evidence>
<evidence type="ECO:0000256" key="1">
    <source>
        <dbReference type="ARBA" id="ARBA00004651"/>
    </source>
</evidence>
<dbReference type="PANTHER" id="PTHR43744:SF8">
    <property type="entry name" value="SN-GLYCEROL-3-PHOSPHATE TRANSPORT SYSTEM PERMEASE PROTEIN UGPE"/>
    <property type="match status" value="1"/>
</dbReference>
<evidence type="ECO:0000256" key="2">
    <source>
        <dbReference type="ARBA" id="ARBA00022448"/>
    </source>
</evidence>
<evidence type="ECO:0000256" key="3">
    <source>
        <dbReference type="ARBA" id="ARBA00022475"/>
    </source>
</evidence>
<dbReference type="SUPFAM" id="SSF161098">
    <property type="entry name" value="MetI-like"/>
    <property type="match status" value="1"/>
</dbReference>
<dbReference type="AlphaFoldDB" id="A0A7X5C0Y3"/>
<dbReference type="PANTHER" id="PTHR43744">
    <property type="entry name" value="ABC TRANSPORTER PERMEASE PROTEIN MG189-RELATED-RELATED"/>
    <property type="match status" value="1"/>
</dbReference>
<feature type="region of interest" description="Disordered" evidence="8">
    <location>
        <begin position="1"/>
        <end position="24"/>
    </location>
</feature>
<sequence>MASGSNDLWNAEVRSGDAPPVEKSGWRSGLAGLRWNGGTAARAKRILLGQNINDGVLFKIALYIVLLSIAVMYIQPVLYMLATSFKSMSDLLDQSVTYIPRQFDLQGYDDAWIGLDYLKALWQTTYMSLSAAILQVLSCGLTGYAFARLRIPFKNVLFFIVLLTFLIPPQVLVIPLYVTYAKLNWTKTALPFIIPAIFAAGLKASLFIIIYRQFFATLPKELEESAKIDGAGPFRTFVKVMLPLARPAILIVFLFSIVWHWNDYFEPSVYLQASQANDFVPLALRLDRMQEALNLHKSLATGQNVHLIFDMNEPLKMAGAILIIGPMLFLYMFAQRYFVQGIERSGIVE</sequence>
<feature type="transmembrane region" description="Helical" evidence="7">
    <location>
        <begin position="60"/>
        <end position="82"/>
    </location>
</feature>
<dbReference type="InterPro" id="IPR035906">
    <property type="entry name" value="MetI-like_sf"/>
</dbReference>
<accession>A0A7X5C0Y3</accession>
<dbReference type="Gene3D" id="1.10.3720.10">
    <property type="entry name" value="MetI-like"/>
    <property type="match status" value="1"/>
</dbReference>
<evidence type="ECO:0000256" key="5">
    <source>
        <dbReference type="ARBA" id="ARBA00022989"/>
    </source>
</evidence>
<feature type="transmembrane region" description="Helical" evidence="7">
    <location>
        <begin position="317"/>
        <end position="334"/>
    </location>
</feature>
<feature type="domain" description="ABC transmembrane type-1" evidence="9">
    <location>
        <begin position="121"/>
        <end position="334"/>
    </location>
</feature>
<gene>
    <name evidence="10" type="ORF">GT003_24025</name>
</gene>
<evidence type="ECO:0000256" key="7">
    <source>
        <dbReference type="RuleBase" id="RU363032"/>
    </source>
</evidence>
<proteinExistence type="inferred from homology"/>
<feature type="transmembrane region" description="Helical" evidence="7">
    <location>
        <begin position="126"/>
        <end position="147"/>
    </location>
</feature>